<protein>
    <submittedName>
        <fullName evidence="2">Uncharacterized protein</fullName>
    </submittedName>
</protein>
<sequence length="40" mass="4649">MHLFIQPSIAVFAFINDFFCVILYFNTIRFVPFQATAFSA</sequence>
<gene>
    <name evidence="2" type="ORF">NBC122_01304</name>
</gene>
<dbReference type="AlphaFoldDB" id="A0A4P6ZEW7"/>
<evidence type="ECO:0000313" key="3">
    <source>
        <dbReference type="Proteomes" id="UP000294419"/>
    </source>
</evidence>
<keyword evidence="1" id="KW-1133">Transmembrane helix</keyword>
<reference evidence="2 3" key="1">
    <citation type="submission" date="2019-03" db="EMBL/GenBank/DDBJ databases">
        <authorList>
            <person name="Kim H."/>
            <person name="Yu S.-M."/>
        </authorList>
    </citation>
    <scope>NUCLEOTIDE SEQUENCE [LARGE SCALE GENOMIC DNA]</scope>
    <source>
        <strain evidence="2 3">NBC122</strain>
    </source>
</reference>
<keyword evidence="1" id="KW-0472">Membrane</keyword>
<keyword evidence="1" id="KW-0812">Transmembrane</keyword>
<dbReference type="EMBL" id="CP037954">
    <property type="protein sequence ID" value="QBO58131.1"/>
    <property type="molecule type" value="Genomic_DNA"/>
</dbReference>
<evidence type="ECO:0000313" key="2">
    <source>
        <dbReference type="EMBL" id="QBO58131.1"/>
    </source>
</evidence>
<proteinExistence type="predicted"/>
<keyword evidence="3" id="KW-1185">Reference proteome</keyword>
<dbReference type="KEGG" id="csal:NBC122_01304"/>
<accession>A0A4P6ZEW7</accession>
<dbReference type="Proteomes" id="UP000294419">
    <property type="component" value="Chromosome"/>
</dbReference>
<name>A0A4P6ZEW7_9FLAO</name>
<evidence type="ECO:0000256" key="1">
    <source>
        <dbReference type="SAM" id="Phobius"/>
    </source>
</evidence>
<organism evidence="2 3">
    <name type="scientific">Chryseobacterium salivictor</name>
    <dbReference type="NCBI Taxonomy" id="2547600"/>
    <lineage>
        <taxon>Bacteria</taxon>
        <taxon>Pseudomonadati</taxon>
        <taxon>Bacteroidota</taxon>
        <taxon>Flavobacteriia</taxon>
        <taxon>Flavobacteriales</taxon>
        <taxon>Weeksellaceae</taxon>
        <taxon>Chryseobacterium group</taxon>
        <taxon>Chryseobacterium</taxon>
    </lineage>
</organism>
<feature type="transmembrane region" description="Helical" evidence="1">
    <location>
        <begin position="6"/>
        <end position="25"/>
    </location>
</feature>